<dbReference type="PROSITE" id="PS51217">
    <property type="entry name" value="UVRD_HELICASE_CTER"/>
    <property type="match status" value="1"/>
</dbReference>
<evidence type="ECO:0000256" key="6">
    <source>
        <dbReference type="ARBA" id="ARBA00034617"/>
    </source>
</evidence>
<dbReference type="Gene3D" id="3.40.50.300">
    <property type="entry name" value="P-loop containing nucleotide triphosphate hydrolases"/>
    <property type="match status" value="3"/>
</dbReference>
<evidence type="ECO:0000259" key="12">
    <source>
        <dbReference type="PROSITE" id="PS51217"/>
    </source>
</evidence>
<feature type="compositionally biased region" description="Low complexity" evidence="10">
    <location>
        <begin position="820"/>
        <end position="858"/>
    </location>
</feature>
<feature type="compositionally biased region" description="Low complexity" evidence="10">
    <location>
        <begin position="871"/>
        <end position="885"/>
    </location>
</feature>
<dbReference type="PANTHER" id="PTHR11070:SF23">
    <property type="entry name" value="RECBCD ENZYME SUBUNIT RECB"/>
    <property type="match status" value="1"/>
</dbReference>
<evidence type="ECO:0000256" key="9">
    <source>
        <dbReference type="PROSITE-ProRule" id="PRU00560"/>
    </source>
</evidence>
<evidence type="ECO:0000256" key="2">
    <source>
        <dbReference type="ARBA" id="ARBA00022801"/>
    </source>
</evidence>
<evidence type="ECO:0000259" key="11">
    <source>
        <dbReference type="PROSITE" id="PS51198"/>
    </source>
</evidence>
<dbReference type="CDD" id="cd17932">
    <property type="entry name" value="DEXQc_UvrD"/>
    <property type="match status" value="1"/>
</dbReference>
<evidence type="ECO:0000256" key="8">
    <source>
        <dbReference type="ARBA" id="ARBA00048988"/>
    </source>
</evidence>
<proteinExistence type="predicted"/>
<protein>
    <recommendedName>
        <fullName evidence="7">DNA 3'-5' helicase</fullName>
        <ecNumber evidence="7">5.6.2.4</ecNumber>
    </recommendedName>
</protein>
<feature type="region of interest" description="Disordered" evidence="10">
    <location>
        <begin position="812"/>
        <end position="907"/>
    </location>
</feature>
<gene>
    <name evidence="13" type="ORF">U6N30_04845</name>
</gene>
<comment type="catalytic activity">
    <reaction evidence="6">
        <text>Couples ATP hydrolysis with the unwinding of duplex DNA by translocating in the 3'-5' direction.</text>
        <dbReference type="EC" id="5.6.2.4"/>
    </reaction>
</comment>
<evidence type="ECO:0000256" key="7">
    <source>
        <dbReference type="ARBA" id="ARBA00034808"/>
    </source>
</evidence>
<evidence type="ECO:0000313" key="14">
    <source>
        <dbReference type="Proteomes" id="UP001324287"/>
    </source>
</evidence>
<dbReference type="PROSITE" id="PS51198">
    <property type="entry name" value="UVRD_HELICASE_ATP_BIND"/>
    <property type="match status" value="1"/>
</dbReference>
<dbReference type="RefSeq" id="WP_324276361.1">
    <property type="nucleotide sequence ID" value="NZ_CP141261.1"/>
</dbReference>
<feature type="domain" description="UvrD-like helicase ATP-binding" evidence="11">
    <location>
        <begin position="4"/>
        <end position="337"/>
    </location>
</feature>
<dbReference type="PANTHER" id="PTHR11070">
    <property type="entry name" value="UVRD / RECB / PCRA DNA HELICASE FAMILY MEMBER"/>
    <property type="match status" value="1"/>
</dbReference>
<reference evidence="13 14" key="1">
    <citation type="submission" date="2023-12" db="EMBL/GenBank/DDBJ databases">
        <title>Blastococcus brunescens sp. nov., an actonobacterium isolated from sandstone collected in sahara desert.</title>
        <authorList>
            <person name="Gtari M."/>
            <person name="Ghodhbane F."/>
        </authorList>
    </citation>
    <scope>NUCLEOTIDE SEQUENCE [LARGE SCALE GENOMIC DNA]</scope>
    <source>
        <strain evidence="13 14">BMG 8361</strain>
    </source>
</reference>
<accession>A0ABZ1B2J5</accession>
<name>A0ABZ1B2J5_9ACTN</name>
<evidence type="ECO:0000256" key="3">
    <source>
        <dbReference type="ARBA" id="ARBA00022806"/>
    </source>
</evidence>
<dbReference type="EMBL" id="CP141261">
    <property type="protein sequence ID" value="WRL65037.1"/>
    <property type="molecule type" value="Genomic_DNA"/>
</dbReference>
<dbReference type="Pfam" id="PF13361">
    <property type="entry name" value="UvrD_C"/>
    <property type="match status" value="1"/>
</dbReference>
<dbReference type="InterPro" id="IPR027417">
    <property type="entry name" value="P-loop_NTPase"/>
</dbReference>
<comment type="catalytic activity">
    <reaction evidence="8">
        <text>ATP + H2O = ADP + phosphate + H(+)</text>
        <dbReference type="Rhea" id="RHEA:13065"/>
        <dbReference type="ChEBI" id="CHEBI:15377"/>
        <dbReference type="ChEBI" id="CHEBI:15378"/>
        <dbReference type="ChEBI" id="CHEBI:30616"/>
        <dbReference type="ChEBI" id="CHEBI:43474"/>
        <dbReference type="ChEBI" id="CHEBI:456216"/>
        <dbReference type="EC" id="5.6.2.4"/>
    </reaction>
</comment>
<dbReference type="SUPFAM" id="SSF52540">
    <property type="entry name" value="P-loop containing nucleoside triphosphate hydrolases"/>
    <property type="match status" value="1"/>
</dbReference>
<dbReference type="InterPro" id="IPR014016">
    <property type="entry name" value="UvrD-like_ATP-bd"/>
</dbReference>
<sequence length="999" mass="107418">MSAATPPAVVDLRGPLPTGTSVLEASAGTGKTYTIAGLVTRYIAEGHARLGELLVVTFGRAATSELRTRVRERLVTARDALADPATGRGSADPVVALLADGTAAEVAERHARLTEALAGFDAATVATIHQFCQQVLQGLGIVADVDPGTELVTDLADLVAEVCDDLYLLFHCRPGSPPASFTHERARAVARAAVIEDPQAVLAPDDADRDTPADLQWRFARAVREEVERRKRRARVQGFDDLLVRVRDALDHPATGKQARERLRERYRVVLVDEFQDTDPVQWDVFRLAFHDSRDLVLIGDPKQAIYAFRGADVRAYLSAAQAATTRATLDTNWRSDTGLLAGLETVFRGAALGDPAIVVRPVRAGHAGCAVGPTADPAPVRMRVLPRAGLELKGRAQLIQVDAARRAVAADLATQVQALLEEEATIVPRGPGGAPRPLVPRDVAVLVRTKAQADLVRDVLQARGFPTVVTGTSSVFGTDAARDWVLLLEALEQPHRRRRVRRLALTPLIGSSAAELEAGGQEATDELADALRRWEDVLRRRGVAGLFAAVAQERALAARLLSLPDGERLVTDRRHVAEALHAEALESSLGIGGLLAWLRARIDEARGDLDQERSRRLDTDDAAIQVVTVHASKGLEFPVVFLPFAWDAFGGGTWERLPRSYDAVGRRVRYVGGRNGPGYAAACRAEDADSAGEELRLLYVAATRAVSRLVLWWAPSTKTQPSPLHRLLFSPDPSVAMPVNVAVPDNDGDAMSRLQAVAAGPRGGVRVEPVPAAGAGPVAAPPAPAGGVDGTLTAARLGRPVDTDWRRTSYTALTRDTHSAGAASARNRTSSGRTTRTTPPRSPAISRPRTSRPIRCPRWPRSPVAPPSARWCTPSWRRPSSRPTTRSRRCARRPDGRCSGTVGGSTRTRSPRHWCPRCARRWGRWPTGVRSATSRAATCSPNSTSSCRWPAATSWTATCGSGRWPGCWTSTCPPATAWPATPRPFATRSSPGSRCAAT</sequence>
<keyword evidence="1 9" id="KW-0547">Nucleotide-binding</keyword>
<dbReference type="InterPro" id="IPR000212">
    <property type="entry name" value="DNA_helicase_UvrD/REP"/>
</dbReference>
<evidence type="ECO:0000256" key="5">
    <source>
        <dbReference type="ARBA" id="ARBA00023235"/>
    </source>
</evidence>
<dbReference type="InterPro" id="IPR014017">
    <property type="entry name" value="DNA_helicase_UvrD-like_C"/>
</dbReference>
<keyword evidence="2 9" id="KW-0378">Hydrolase</keyword>
<evidence type="ECO:0000256" key="4">
    <source>
        <dbReference type="ARBA" id="ARBA00022840"/>
    </source>
</evidence>
<keyword evidence="3 9" id="KW-0347">Helicase</keyword>
<keyword evidence="4 9" id="KW-0067">ATP-binding</keyword>
<evidence type="ECO:0000256" key="10">
    <source>
        <dbReference type="SAM" id="MobiDB-lite"/>
    </source>
</evidence>
<dbReference type="EC" id="5.6.2.4" evidence="7"/>
<feature type="domain" description="UvrD-like helicase C-terminal" evidence="12">
    <location>
        <begin position="366"/>
        <end position="635"/>
    </location>
</feature>
<dbReference type="Gene3D" id="1.10.486.10">
    <property type="entry name" value="PCRA, domain 4"/>
    <property type="match status" value="1"/>
</dbReference>
<feature type="binding site" evidence="9">
    <location>
        <begin position="25"/>
        <end position="32"/>
    </location>
    <ligand>
        <name>ATP</name>
        <dbReference type="ChEBI" id="CHEBI:30616"/>
    </ligand>
</feature>
<dbReference type="Proteomes" id="UP001324287">
    <property type="component" value="Chromosome"/>
</dbReference>
<keyword evidence="5" id="KW-0413">Isomerase</keyword>
<dbReference type="Pfam" id="PF00580">
    <property type="entry name" value="UvrD-helicase"/>
    <property type="match status" value="1"/>
</dbReference>
<evidence type="ECO:0000256" key="1">
    <source>
        <dbReference type="ARBA" id="ARBA00022741"/>
    </source>
</evidence>
<keyword evidence="14" id="KW-1185">Reference proteome</keyword>
<organism evidence="13 14">
    <name type="scientific">Blastococcus brunescens</name>
    <dbReference type="NCBI Taxonomy" id="1564165"/>
    <lineage>
        <taxon>Bacteria</taxon>
        <taxon>Bacillati</taxon>
        <taxon>Actinomycetota</taxon>
        <taxon>Actinomycetes</taxon>
        <taxon>Geodermatophilales</taxon>
        <taxon>Geodermatophilaceae</taxon>
        <taxon>Blastococcus</taxon>
    </lineage>
</organism>
<evidence type="ECO:0000313" key="13">
    <source>
        <dbReference type="EMBL" id="WRL65037.1"/>
    </source>
</evidence>